<name>R4V1E6_COPFO</name>
<dbReference type="AlphaFoldDB" id="R4V1E6"/>
<dbReference type="InterPro" id="IPR017896">
    <property type="entry name" value="4Fe4S_Fe-S-bd"/>
</dbReference>
<evidence type="ECO:0000259" key="1">
    <source>
        <dbReference type="PROSITE" id="PS51379"/>
    </source>
</evidence>
<sequence>MNPLERWIFWQNEMKNCIRCYACRQACPLCYCSQCVVEINQPQWIPVFANKIGNTEWHIMRAMHLAGRCVECGQCGRVCPENIPIHLLPIRLAREVKALYGSTTGISKDENCEISTYKYEDRENFFE</sequence>
<proteinExistence type="evidence at transcript level"/>
<protein>
    <submittedName>
        <fullName evidence="2">Hydrogenase 4Fe-4S binding subunit</fullName>
    </submittedName>
</protein>
<feature type="domain" description="4Fe-4S ferredoxin-type" evidence="1">
    <location>
        <begin position="60"/>
        <end position="90"/>
    </location>
</feature>
<dbReference type="SUPFAM" id="SSF46548">
    <property type="entry name" value="alpha-helical ferredoxin"/>
    <property type="match status" value="1"/>
</dbReference>
<organism evidence="2">
    <name type="scientific">Coptotermes formosanus</name>
    <name type="common">Formosan subterranean termite</name>
    <dbReference type="NCBI Taxonomy" id="36987"/>
    <lineage>
        <taxon>Eukaryota</taxon>
        <taxon>Metazoa</taxon>
        <taxon>Ecdysozoa</taxon>
        <taxon>Arthropoda</taxon>
        <taxon>Hexapoda</taxon>
        <taxon>Insecta</taxon>
        <taxon>Pterygota</taxon>
        <taxon>Neoptera</taxon>
        <taxon>Polyneoptera</taxon>
        <taxon>Dictyoptera</taxon>
        <taxon>Blattodea</taxon>
        <taxon>Blattoidea</taxon>
        <taxon>Termitoidae</taxon>
        <taxon>Rhinotermitidae</taxon>
        <taxon>Coptotermes</taxon>
    </lineage>
</organism>
<dbReference type="Pfam" id="PF13534">
    <property type="entry name" value="Fer4_17"/>
    <property type="match status" value="1"/>
</dbReference>
<dbReference type="PROSITE" id="PS00198">
    <property type="entry name" value="4FE4S_FER_1"/>
    <property type="match status" value="1"/>
</dbReference>
<reference evidence="2" key="1">
    <citation type="submission" date="2013-02" db="EMBL/GenBank/DDBJ databases">
        <title>Immune-Related transcriptome of Coptotermes formosanus Shiraki workers: the defense mechanism.</title>
        <authorList>
            <person name="Hussain A."/>
            <person name="Li Y.F."/>
            <person name="Cheng Y."/>
            <person name="Liu Y."/>
            <person name="Chen C.C."/>
            <person name="Wen S.Y."/>
        </authorList>
    </citation>
    <scope>NUCLEOTIDE SEQUENCE</scope>
</reference>
<dbReference type="EMBL" id="KC571963">
    <property type="protein sequence ID" value="AGM32462.1"/>
    <property type="molecule type" value="mRNA"/>
</dbReference>
<evidence type="ECO:0000313" key="2">
    <source>
        <dbReference type="EMBL" id="AGM32462.1"/>
    </source>
</evidence>
<accession>R4V1E6</accession>
<dbReference type="InterPro" id="IPR017900">
    <property type="entry name" value="4Fe4S_Fe_S_CS"/>
</dbReference>
<dbReference type="PROSITE" id="PS51379">
    <property type="entry name" value="4FE4S_FER_2"/>
    <property type="match status" value="1"/>
</dbReference>